<name>A0A8H4X044_9HYPO</name>
<evidence type="ECO:0000313" key="1">
    <source>
        <dbReference type="EMBL" id="KAF4957243.1"/>
    </source>
</evidence>
<accession>A0A8H4X044</accession>
<sequence length="170" mass="18581">MPAGIPGLPGLVVPQVRDEPRVSAVPLVGVNRQAKSKFIETLFDRAEGLEGTTFEADAMNIDLGSRTKSYFSYHFGNLPFSCGIKASHYPAIAQQSQLQNYYAKHNWTMMTATDGHGVDSVIKAWVDTLKKARHLVTEGAKPADLTERFPTSMTGFDQLNSKSSSLISTC</sequence>
<keyword evidence="2" id="KW-1185">Reference proteome</keyword>
<dbReference type="AlphaFoldDB" id="A0A8H4X044"/>
<gene>
    <name evidence="1" type="ORF">FGADI_3308</name>
</gene>
<evidence type="ECO:0000313" key="2">
    <source>
        <dbReference type="Proteomes" id="UP000604273"/>
    </source>
</evidence>
<protein>
    <submittedName>
        <fullName evidence="1">Uncharacterized protein</fullName>
    </submittedName>
</protein>
<dbReference type="Proteomes" id="UP000604273">
    <property type="component" value="Unassembled WGS sequence"/>
</dbReference>
<proteinExistence type="predicted"/>
<reference evidence="1" key="1">
    <citation type="journal article" date="2020" name="BMC Genomics">
        <title>Correction to: Identification and distribution of gene clusters required for synthesis of sphingolipid metabolism inhibitors in diverse species of the filamentous fungus Fusarium.</title>
        <authorList>
            <person name="Kim H.S."/>
            <person name="Lohmar J.M."/>
            <person name="Busman M."/>
            <person name="Brown D.W."/>
            <person name="Naumann T.A."/>
            <person name="Divon H.H."/>
            <person name="Lysoe E."/>
            <person name="Uhlig S."/>
            <person name="Proctor R.H."/>
        </authorList>
    </citation>
    <scope>NUCLEOTIDE SEQUENCE</scope>
    <source>
        <strain evidence="1">NRRL 45417</strain>
    </source>
</reference>
<organism evidence="1 2">
    <name type="scientific">Fusarium gaditjirri</name>
    <dbReference type="NCBI Taxonomy" id="282569"/>
    <lineage>
        <taxon>Eukaryota</taxon>
        <taxon>Fungi</taxon>
        <taxon>Dikarya</taxon>
        <taxon>Ascomycota</taxon>
        <taxon>Pezizomycotina</taxon>
        <taxon>Sordariomycetes</taxon>
        <taxon>Hypocreomycetidae</taxon>
        <taxon>Hypocreales</taxon>
        <taxon>Nectriaceae</taxon>
        <taxon>Fusarium</taxon>
        <taxon>Fusarium nisikadoi species complex</taxon>
    </lineage>
</organism>
<reference evidence="1" key="2">
    <citation type="submission" date="2020-05" db="EMBL/GenBank/DDBJ databases">
        <authorList>
            <person name="Kim H.-S."/>
            <person name="Proctor R.H."/>
            <person name="Brown D.W."/>
        </authorList>
    </citation>
    <scope>NUCLEOTIDE SEQUENCE</scope>
    <source>
        <strain evidence="1">NRRL 45417</strain>
    </source>
</reference>
<dbReference type="EMBL" id="JABFAI010000073">
    <property type="protein sequence ID" value="KAF4957243.1"/>
    <property type="molecule type" value="Genomic_DNA"/>
</dbReference>
<comment type="caution">
    <text evidence="1">The sequence shown here is derived from an EMBL/GenBank/DDBJ whole genome shotgun (WGS) entry which is preliminary data.</text>
</comment>
<dbReference type="OrthoDB" id="4161589at2759"/>